<reference evidence="6 7" key="1">
    <citation type="submission" date="2016-07" db="EMBL/GenBank/DDBJ databases">
        <title>Pervasive Adenine N6-methylation of Active Genes in Fungi.</title>
        <authorList>
            <consortium name="DOE Joint Genome Institute"/>
            <person name="Mondo S.J."/>
            <person name="Dannebaum R.O."/>
            <person name="Kuo R.C."/>
            <person name="Labutti K."/>
            <person name="Haridas S."/>
            <person name="Kuo A."/>
            <person name="Salamov A."/>
            <person name="Ahrendt S.R."/>
            <person name="Lipzen A."/>
            <person name="Sullivan W."/>
            <person name="Andreopoulos W.B."/>
            <person name="Clum A."/>
            <person name="Lindquist E."/>
            <person name="Daum C."/>
            <person name="Ramamoorthy G.K."/>
            <person name="Gryganskyi A."/>
            <person name="Culley D."/>
            <person name="Magnuson J.K."/>
            <person name="James T.Y."/>
            <person name="O'Malley M.A."/>
            <person name="Stajich J.E."/>
            <person name="Spatafora J.W."/>
            <person name="Visel A."/>
            <person name="Grigoriev I.V."/>
        </authorList>
    </citation>
    <scope>NUCLEOTIDE SEQUENCE [LARGE SCALE GENOMIC DNA]</scope>
    <source>
        <strain evidence="6 7">62-1032</strain>
    </source>
</reference>
<dbReference type="InterPro" id="IPR002893">
    <property type="entry name" value="Znf_MYND"/>
</dbReference>
<dbReference type="Gene3D" id="1.25.10.10">
    <property type="entry name" value="Leucine-rich Repeat Variant"/>
    <property type="match status" value="1"/>
</dbReference>
<feature type="domain" description="MYND-type" evidence="5">
    <location>
        <begin position="637"/>
        <end position="675"/>
    </location>
</feature>
<dbReference type="InterPro" id="IPR011989">
    <property type="entry name" value="ARM-like"/>
</dbReference>
<sequence length="678" mass="76288">MQHQQTREYIENVVKDIDRGKDTALYCSAAIASCLRIDGRSTELACKGVHNDWDAFSAKLDRLYSTKSEKLQMGLAYLIRDFGQSDKLLNVKFSKSGAIPFLLTLLDSPNYPFILCALGIFCFSSDAEHSKFLANLIAAPVLAVAKKRVTMNAVADEDYEAFNAVLLVLLRSEFVYGPESTVTLDEIADLITPALTNPHPLTHTEALMSIQHAVFPNRYHLINSPRFLRLLVGNLLRHPNRRMRVRAWWSLLMVATHIEAIKGVEAGGRSNVGRKQHGLAKLGEDDELNALFLSCAEESETRLESLGTHDFRVAMYDAYDSRDFCQFGDRLVDILRTHRNAWTDGRFTERSEKPHPLTGKYELELATGDMVTFMESLHFGAEAIRERDGDDTPGPDMIMAKYSIVRRQEAQAHELARKCIKKFPNEVFFYYILATQNPDSEETVEAAKAGLELSPTGWIRRALLESGAIATVTVATKALGSHLPYYDQKDEIYETSLATFKTALADIETNIASSPPDGRYLRQLSLSYLFISPLVNDITLESVHPVVDKIRILDKIALCLYEKKPPVSIERQGWKLIQEHYEAAVKEWEPIFARFTEPELSFAELKELRAKKQQARVPEGLPTNLSPKANQPIASKCSYCKNPSVKLRKCSGCSAARYCDARCQKAAWKKHKLVCGVE</sequence>
<dbReference type="PROSITE" id="PS51257">
    <property type="entry name" value="PROKAR_LIPOPROTEIN"/>
    <property type="match status" value="1"/>
</dbReference>
<evidence type="ECO:0000313" key="6">
    <source>
        <dbReference type="EMBL" id="ORY73054.1"/>
    </source>
</evidence>
<dbReference type="SUPFAM" id="SSF144232">
    <property type="entry name" value="HIT/MYND zinc finger-like"/>
    <property type="match status" value="1"/>
</dbReference>
<organism evidence="6 7">
    <name type="scientific">Leucosporidium creatinivorum</name>
    <dbReference type="NCBI Taxonomy" id="106004"/>
    <lineage>
        <taxon>Eukaryota</taxon>
        <taxon>Fungi</taxon>
        <taxon>Dikarya</taxon>
        <taxon>Basidiomycota</taxon>
        <taxon>Pucciniomycotina</taxon>
        <taxon>Microbotryomycetes</taxon>
        <taxon>Leucosporidiales</taxon>
        <taxon>Leucosporidium</taxon>
    </lineage>
</organism>
<evidence type="ECO:0000256" key="2">
    <source>
        <dbReference type="ARBA" id="ARBA00022771"/>
    </source>
</evidence>
<dbReference type="EMBL" id="MCGR01000048">
    <property type="protein sequence ID" value="ORY73054.1"/>
    <property type="molecule type" value="Genomic_DNA"/>
</dbReference>
<evidence type="ECO:0000256" key="1">
    <source>
        <dbReference type="ARBA" id="ARBA00022723"/>
    </source>
</evidence>
<dbReference type="Pfam" id="PF01753">
    <property type="entry name" value="zf-MYND"/>
    <property type="match status" value="1"/>
</dbReference>
<dbReference type="InParanoid" id="A0A1Y2EP54"/>
<keyword evidence="7" id="KW-1185">Reference proteome</keyword>
<proteinExistence type="predicted"/>
<keyword evidence="3" id="KW-0862">Zinc</keyword>
<keyword evidence="2 4" id="KW-0863">Zinc-finger</keyword>
<evidence type="ECO:0000256" key="4">
    <source>
        <dbReference type="PROSITE-ProRule" id="PRU00134"/>
    </source>
</evidence>
<dbReference type="GO" id="GO:0008270">
    <property type="term" value="F:zinc ion binding"/>
    <property type="evidence" value="ECO:0007669"/>
    <property type="project" value="UniProtKB-KW"/>
</dbReference>
<dbReference type="AlphaFoldDB" id="A0A1Y2EP54"/>
<accession>A0A1Y2EP54</accession>
<dbReference type="PROSITE" id="PS01360">
    <property type="entry name" value="ZF_MYND_1"/>
    <property type="match status" value="1"/>
</dbReference>
<name>A0A1Y2EP54_9BASI</name>
<gene>
    <name evidence="6" type="ORF">BCR35DRAFT_354190</name>
</gene>
<comment type="caution">
    <text evidence="6">The sequence shown here is derived from an EMBL/GenBank/DDBJ whole genome shotgun (WGS) entry which is preliminary data.</text>
</comment>
<dbReference type="SUPFAM" id="SSF48371">
    <property type="entry name" value="ARM repeat"/>
    <property type="match status" value="1"/>
</dbReference>
<evidence type="ECO:0000256" key="3">
    <source>
        <dbReference type="ARBA" id="ARBA00022833"/>
    </source>
</evidence>
<dbReference type="Proteomes" id="UP000193467">
    <property type="component" value="Unassembled WGS sequence"/>
</dbReference>
<evidence type="ECO:0000313" key="7">
    <source>
        <dbReference type="Proteomes" id="UP000193467"/>
    </source>
</evidence>
<keyword evidence="1" id="KW-0479">Metal-binding</keyword>
<dbReference type="PROSITE" id="PS50865">
    <property type="entry name" value="ZF_MYND_2"/>
    <property type="match status" value="1"/>
</dbReference>
<dbReference type="InterPro" id="IPR016024">
    <property type="entry name" value="ARM-type_fold"/>
</dbReference>
<evidence type="ECO:0000259" key="5">
    <source>
        <dbReference type="PROSITE" id="PS50865"/>
    </source>
</evidence>
<protein>
    <recommendedName>
        <fullName evidence="5">MYND-type domain-containing protein</fullName>
    </recommendedName>
</protein>
<dbReference type="Gene3D" id="6.10.140.2220">
    <property type="match status" value="1"/>
</dbReference>
<dbReference type="OrthoDB" id="341421at2759"/>